<reference evidence="1 2" key="1">
    <citation type="journal article" date="2014" name="Nat. Commun.">
        <title>Klebsormidium flaccidum genome reveals primary factors for plant terrestrial adaptation.</title>
        <authorList>
            <person name="Hori K."/>
            <person name="Maruyama F."/>
            <person name="Fujisawa T."/>
            <person name="Togashi T."/>
            <person name="Yamamoto N."/>
            <person name="Seo M."/>
            <person name="Sato S."/>
            <person name="Yamada T."/>
            <person name="Mori H."/>
            <person name="Tajima N."/>
            <person name="Moriyama T."/>
            <person name="Ikeuchi M."/>
            <person name="Watanabe M."/>
            <person name="Wada H."/>
            <person name="Kobayashi K."/>
            <person name="Saito M."/>
            <person name="Masuda T."/>
            <person name="Sasaki-Sekimoto Y."/>
            <person name="Mashiguchi K."/>
            <person name="Awai K."/>
            <person name="Shimojima M."/>
            <person name="Masuda S."/>
            <person name="Iwai M."/>
            <person name="Nobusawa T."/>
            <person name="Narise T."/>
            <person name="Kondo S."/>
            <person name="Saito H."/>
            <person name="Sato R."/>
            <person name="Murakawa M."/>
            <person name="Ihara Y."/>
            <person name="Oshima-Yamada Y."/>
            <person name="Ohtaka K."/>
            <person name="Satoh M."/>
            <person name="Sonobe K."/>
            <person name="Ishii M."/>
            <person name="Ohtani R."/>
            <person name="Kanamori-Sato M."/>
            <person name="Honoki R."/>
            <person name="Miyazaki D."/>
            <person name="Mochizuki H."/>
            <person name="Umetsu J."/>
            <person name="Higashi K."/>
            <person name="Shibata D."/>
            <person name="Kamiya Y."/>
            <person name="Sato N."/>
            <person name="Nakamura Y."/>
            <person name="Tabata S."/>
            <person name="Ida S."/>
            <person name="Kurokawa K."/>
            <person name="Ohta H."/>
        </authorList>
    </citation>
    <scope>NUCLEOTIDE SEQUENCE [LARGE SCALE GENOMIC DNA]</scope>
    <source>
        <strain evidence="1 2">NIES-2285</strain>
    </source>
</reference>
<dbReference type="PANTHER" id="PTHR31591">
    <property type="entry name" value="UPF0613 PROTEIN PB24D3.06C"/>
    <property type="match status" value="1"/>
</dbReference>
<dbReference type="Pfam" id="PF08538">
    <property type="entry name" value="DUF1749"/>
    <property type="match status" value="1"/>
</dbReference>
<name>A0A1Y1IHA6_KLENI</name>
<evidence type="ECO:0000313" key="1">
    <source>
        <dbReference type="EMBL" id="GAQ88441.1"/>
    </source>
</evidence>
<dbReference type="GO" id="GO:0016746">
    <property type="term" value="F:acyltransferase activity"/>
    <property type="evidence" value="ECO:0007669"/>
    <property type="project" value="UniProtKB-KW"/>
</dbReference>
<dbReference type="SUPFAM" id="SSF53474">
    <property type="entry name" value="alpha/beta-Hydrolases"/>
    <property type="match status" value="1"/>
</dbReference>
<accession>A0A1Y1IHA6</accession>
<sequence>MAPKKEMLGKLFKYGDKGVQVAFRSGNFSKQAIFIGGLTDGLLATKYVEPLAHALGAIQWSLVQPLFSSSYTGYGVSSLDQDAQEIESLIKFLVNEEGSEGVVLIGHSTGCQDIVHYLRVGGVCTRAVRGVILQGPVSDREYLATMPDTAKHLQLAEKMIAEGKKHALMPREASPEAPITAYRYHSLASPGGDDDMFSSDLPQQTLEWKLGHMALIPTAIIFSMQDEFVPPHVDKAALLKRLSKAMGGAEAIAVQGGDHSLSNRTADAVHSIIEFIRKEGPKGWDDPWT</sequence>
<dbReference type="OMA" id="PPWVNKE"/>
<dbReference type="STRING" id="105231.A0A1Y1IHA6"/>
<dbReference type="Gene3D" id="3.40.50.1820">
    <property type="entry name" value="alpha/beta hydrolase"/>
    <property type="match status" value="1"/>
</dbReference>
<evidence type="ECO:0000313" key="2">
    <source>
        <dbReference type="Proteomes" id="UP000054558"/>
    </source>
</evidence>
<dbReference type="PANTHER" id="PTHR31591:SF1">
    <property type="entry name" value="UPF0613 PROTEIN PB24D3.06C"/>
    <property type="match status" value="1"/>
</dbReference>
<dbReference type="EMBL" id="DF237377">
    <property type="protein sequence ID" value="GAQ88441.1"/>
    <property type="molecule type" value="Genomic_DNA"/>
</dbReference>
<protein>
    <submittedName>
        <fullName evidence="1">Predicted hydrolases or acyltransferases (Alpha/beta hydrolase superfamily)</fullName>
    </submittedName>
</protein>
<dbReference type="OrthoDB" id="10034502at2759"/>
<proteinExistence type="predicted"/>
<gene>
    <name evidence="1" type="ORF">KFL_004280120</name>
</gene>
<dbReference type="AlphaFoldDB" id="A0A1Y1IHA6"/>
<dbReference type="InterPro" id="IPR029058">
    <property type="entry name" value="AB_hydrolase_fold"/>
</dbReference>
<organism evidence="1 2">
    <name type="scientific">Klebsormidium nitens</name>
    <name type="common">Green alga</name>
    <name type="synonym">Ulothrix nitens</name>
    <dbReference type="NCBI Taxonomy" id="105231"/>
    <lineage>
        <taxon>Eukaryota</taxon>
        <taxon>Viridiplantae</taxon>
        <taxon>Streptophyta</taxon>
        <taxon>Klebsormidiophyceae</taxon>
        <taxon>Klebsormidiales</taxon>
        <taxon>Klebsormidiaceae</taxon>
        <taxon>Klebsormidium</taxon>
    </lineage>
</organism>
<dbReference type="InterPro" id="IPR013744">
    <property type="entry name" value="SidJ"/>
</dbReference>
<dbReference type="Proteomes" id="UP000054558">
    <property type="component" value="Unassembled WGS sequence"/>
</dbReference>
<dbReference type="GO" id="GO:0016787">
    <property type="term" value="F:hydrolase activity"/>
    <property type="evidence" value="ECO:0007669"/>
    <property type="project" value="UniProtKB-KW"/>
</dbReference>
<keyword evidence="1" id="KW-0808">Transferase</keyword>
<keyword evidence="1" id="KW-0378">Hydrolase</keyword>
<keyword evidence="2" id="KW-1185">Reference proteome</keyword>
<keyword evidence="1" id="KW-0012">Acyltransferase</keyword>